<dbReference type="InterPro" id="IPR036927">
    <property type="entry name" value="Cyt_c_oxase-like_su1_sf"/>
</dbReference>
<feature type="transmembrane region" description="Helical" evidence="1">
    <location>
        <begin position="91"/>
        <end position="110"/>
    </location>
</feature>
<feature type="transmembrane region" description="Helical" evidence="1">
    <location>
        <begin position="15"/>
        <end position="36"/>
    </location>
</feature>
<feature type="transmembrane region" description="Helical" evidence="1">
    <location>
        <begin position="400"/>
        <end position="425"/>
    </location>
</feature>
<protein>
    <submittedName>
        <fullName evidence="2">Cytochrome C and Quinol oxidase polypeptide I family protein</fullName>
    </submittedName>
</protein>
<feature type="transmembrane region" description="Helical" evidence="1">
    <location>
        <begin position="328"/>
        <end position="347"/>
    </location>
</feature>
<sequence>MSYINNYNIELCRKWLLLGISALAISGLLSIFVILLRLPISKFFITDVDKVFDTSLVIHVNLSVLVWASSIISIISSLIISTNKYAKCFKYLCYFAFIGTFLMVLSVFFPNANPIKNNYIPVINNLCFLLGLLTFIISILLYSILSTKCHNLHIPQGISLGVHGISIILICAILCFTMSYYTIHTTNDLHIMSFYENIFWGGGHILQIAFSQALLIVYFIMLGTNNKLLNTNVINIIFIINTSSTIIGPIIYIYHSADSQFTMDFFTWHMRILGGIIPAFLFILTLFNFKTLLKYNYHSLLCTTLLFSYGGILGILSIHDNVTIPAHYHGSIVGMTLAFMGFIYWLLPKLHFGSTNSFYANLQIYIYSLGQLLHITGLEWLGGYGALRKVTYLPDTASKIAKYCFTIGGLMAIIGGCLFVIIVLLQTRKKLNSTS</sequence>
<feature type="transmembrane region" description="Helical" evidence="1">
    <location>
        <begin position="198"/>
        <end position="221"/>
    </location>
</feature>
<proteinExistence type="predicted"/>
<gene>
    <name evidence="2" type="ORF">EMUCRT_0898</name>
</gene>
<keyword evidence="1" id="KW-0472">Membrane</keyword>
<evidence type="ECO:0000313" key="2">
    <source>
        <dbReference type="EMBL" id="KJV63444.1"/>
    </source>
</evidence>
<dbReference type="Gene3D" id="1.20.210.10">
    <property type="entry name" value="Cytochrome c oxidase-like, subunit I domain"/>
    <property type="match status" value="1"/>
</dbReference>
<reference evidence="2 3" key="1">
    <citation type="submission" date="2015-02" db="EMBL/GenBank/DDBJ databases">
        <title>Genome Sequencing of Rickettsiales.</title>
        <authorList>
            <person name="Daugherty S.C."/>
            <person name="Su Q."/>
            <person name="Abolude K."/>
            <person name="Beier-Sexton M."/>
            <person name="Carlyon J.A."/>
            <person name="Carter R."/>
            <person name="Day N.P."/>
            <person name="Dumler S.J."/>
            <person name="Dyachenko V."/>
            <person name="Godinez A."/>
            <person name="Kurtti T.J."/>
            <person name="Lichay M."/>
            <person name="Mullins K.E."/>
            <person name="Ott S."/>
            <person name="Pappas-Brown V."/>
            <person name="Paris D.H."/>
            <person name="Patel P."/>
            <person name="Richards A.L."/>
            <person name="Sadzewicz L."/>
            <person name="Sears K."/>
            <person name="Seidman D."/>
            <person name="Sengamalay N."/>
            <person name="Stenos J."/>
            <person name="Tallon L.J."/>
            <person name="Vincent G."/>
            <person name="Fraser C.M."/>
            <person name="Munderloh U."/>
            <person name="Dunning-Hotopp J.C."/>
        </authorList>
    </citation>
    <scope>NUCLEOTIDE SEQUENCE [LARGE SCALE GENOMIC DNA]</scope>
    <source>
        <strain evidence="2 3">EmCRT</strain>
    </source>
</reference>
<feature type="transmembrane region" description="Helical" evidence="1">
    <location>
        <begin position="157"/>
        <end position="183"/>
    </location>
</feature>
<feature type="transmembrane region" description="Helical" evidence="1">
    <location>
        <begin position="56"/>
        <end position="79"/>
    </location>
</feature>
<dbReference type="InterPro" id="IPR000883">
    <property type="entry name" value="Cyt_C_Oxase_1"/>
</dbReference>
<feature type="transmembrane region" description="Helical" evidence="1">
    <location>
        <begin position="122"/>
        <end position="145"/>
    </location>
</feature>
<dbReference type="GO" id="GO:0020037">
    <property type="term" value="F:heme binding"/>
    <property type="evidence" value="ECO:0007669"/>
    <property type="project" value="InterPro"/>
</dbReference>
<name>A0A0F3N929_9RICK</name>
<evidence type="ECO:0000256" key="1">
    <source>
        <dbReference type="SAM" id="Phobius"/>
    </source>
</evidence>
<dbReference type="AlphaFoldDB" id="A0A0F3N929"/>
<evidence type="ECO:0000313" key="3">
    <source>
        <dbReference type="Proteomes" id="UP000033546"/>
    </source>
</evidence>
<dbReference type="Proteomes" id="UP000033546">
    <property type="component" value="Unassembled WGS sequence"/>
</dbReference>
<feature type="transmembrane region" description="Helical" evidence="1">
    <location>
        <begin position="299"/>
        <end position="316"/>
    </location>
</feature>
<keyword evidence="1" id="KW-1133">Transmembrane helix</keyword>
<feature type="transmembrane region" description="Helical" evidence="1">
    <location>
        <begin position="233"/>
        <end position="254"/>
    </location>
</feature>
<keyword evidence="1" id="KW-0812">Transmembrane</keyword>
<dbReference type="GO" id="GO:0004129">
    <property type="term" value="F:cytochrome-c oxidase activity"/>
    <property type="evidence" value="ECO:0007669"/>
    <property type="project" value="InterPro"/>
</dbReference>
<feature type="transmembrane region" description="Helical" evidence="1">
    <location>
        <begin position="266"/>
        <end position="287"/>
    </location>
</feature>
<organism evidence="2 3">
    <name type="scientific">Ehrlichia cf. muris str. EmCRT</name>
    <dbReference type="NCBI Taxonomy" id="1359167"/>
    <lineage>
        <taxon>Bacteria</taxon>
        <taxon>Pseudomonadati</taxon>
        <taxon>Pseudomonadota</taxon>
        <taxon>Alphaproteobacteria</taxon>
        <taxon>Rickettsiales</taxon>
        <taxon>Anaplasmataceae</taxon>
        <taxon>Ehrlichia</taxon>
    </lineage>
</organism>
<dbReference type="Pfam" id="PF00115">
    <property type="entry name" value="COX1"/>
    <property type="match status" value="1"/>
</dbReference>
<dbReference type="GO" id="GO:0016020">
    <property type="term" value="C:membrane"/>
    <property type="evidence" value="ECO:0007669"/>
    <property type="project" value="InterPro"/>
</dbReference>
<dbReference type="EMBL" id="LANU01000003">
    <property type="protein sequence ID" value="KJV63444.1"/>
    <property type="molecule type" value="Genomic_DNA"/>
</dbReference>
<feature type="transmembrane region" description="Helical" evidence="1">
    <location>
        <begin position="359"/>
        <end position="380"/>
    </location>
</feature>
<dbReference type="GO" id="GO:0009060">
    <property type="term" value="P:aerobic respiration"/>
    <property type="evidence" value="ECO:0007669"/>
    <property type="project" value="InterPro"/>
</dbReference>
<accession>A0A0F3N929</accession>
<dbReference type="PATRIC" id="fig|1359167.3.peg.864"/>
<comment type="caution">
    <text evidence="2">The sequence shown here is derived from an EMBL/GenBank/DDBJ whole genome shotgun (WGS) entry which is preliminary data.</text>
</comment>
<dbReference type="RefSeq" id="WP_045805176.1">
    <property type="nucleotide sequence ID" value="NZ_LANU01000003.1"/>
</dbReference>
<dbReference type="SUPFAM" id="SSF81442">
    <property type="entry name" value="Cytochrome c oxidase subunit I-like"/>
    <property type="match status" value="1"/>
</dbReference>